<gene>
    <name evidence="4" type="ORF">SAMN04488009_1348</name>
</gene>
<protein>
    <submittedName>
        <fullName evidence="4">Two component transcriptional regulator, LytTR family</fullName>
    </submittedName>
</protein>
<dbReference type="EMBL" id="FZNV01000002">
    <property type="protein sequence ID" value="SNR39519.1"/>
    <property type="molecule type" value="Genomic_DNA"/>
</dbReference>
<evidence type="ECO:0000259" key="2">
    <source>
        <dbReference type="PROSITE" id="PS50110"/>
    </source>
</evidence>
<dbReference type="PANTHER" id="PTHR37299:SF1">
    <property type="entry name" value="STAGE 0 SPORULATION PROTEIN A HOMOLOG"/>
    <property type="match status" value="1"/>
</dbReference>
<dbReference type="InterPro" id="IPR046947">
    <property type="entry name" value="LytR-like"/>
</dbReference>
<dbReference type="Pfam" id="PF00072">
    <property type="entry name" value="Response_reg"/>
    <property type="match status" value="1"/>
</dbReference>
<dbReference type="InterPro" id="IPR001789">
    <property type="entry name" value="Sig_transdc_resp-reg_receiver"/>
</dbReference>
<dbReference type="PROSITE" id="PS50930">
    <property type="entry name" value="HTH_LYTTR"/>
    <property type="match status" value="1"/>
</dbReference>
<feature type="domain" description="HTH LytTR-type" evidence="3">
    <location>
        <begin position="139"/>
        <end position="237"/>
    </location>
</feature>
<reference evidence="4 5" key="1">
    <citation type="submission" date="2017-06" db="EMBL/GenBank/DDBJ databases">
        <authorList>
            <person name="Varghese N."/>
            <person name="Submissions S."/>
        </authorList>
    </citation>
    <scope>NUCLEOTIDE SEQUENCE [LARGE SCALE GENOMIC DNA]</scope>
    <source>
        <strain evidence="4 5">DSM 19840</strain>
    </source>
</reference>
<keyword evidence="1" id="KW-0597">Phosphoprotein</keyword>
<name>A0ABY1SF98_9FLAO</name>
<dbReference type="Gene3D" id="3.40.50.2300">
    <property type="match status" value="1"/>
</dbReference>
<accession>A0ABY1SF98</accession>
<evidence type="ECO:0000313" key="5">
    <source>
        <dbReference type="Proteomes" id="UP000198337"/>
    </source>
</evidence>
<dbReference type="SMART" id="SM00850">
    <property type="entry name" value="LytTR"/>
    <property type="match status" value="1"/>
</dbReference>
<sequence>MKMKCLIVDDEHIARKILSDYVGKVPELELVASCSSALQALNHIKNDRIDVLFLDIQMPDLTGLDFLKILPNRPATILTTAYSEFAVQSYELDVVDYLLKPIDFDRFYKAVTKAISLKDSKADYPVTASPSISPPTDKLFIKADSKIISVAFQDIIVINGQGPYVQLITVHDRKIMTLQSMSKLEEMLPANFHRIHRSHIVNINHIDSIDGYMVRLKNHTAIVSKNKRDEFLKLIDQHNLLGD</sequence>
<dbReference type="PANTHER" id="PTHR37299">
    <property type="entry name" value="TRANSCRIPTIONAL REGULATOR-RELATED"/>
    <property type="match status" value="1"/>
</dbReference>
<dbReference type="InterPro" id="IPR011006">
    <property type="entry name" value="CheY-like_superfamily"/>
</dbReference>
<dbReference type="SMART" id="SM00448">
    <property type="entry name" value="REC"/>
    <property type="match status" value="1"/>
</dbReference>
<dbReference type="Proteomes" id="UP000198337">
    <property type="component" value="Unassembled WGS sequence"/>
</dbReference>
<dbReference type="SUPFAM" id="SSF52172">
    <property type="entry name" value="CheY-like"/>
    <property type="match status" value="1"/>
</dbReference>
<evidence type="ECO:0000259" key="3">
    <source>
        <dbReference type="PROSITE" id="PS50930"/>
    </source>
</evidence>
<comment type="caution">
    <text evidence="4">The sequence shown here is derived from an EMBL/GenBank/DDBJ whole genome shotgun (WGS) entry which is preliminary data.</text>
</comment>
<dbReference type="Gene3D" id="2.40.50.1020">
    <property type="entry name" value="LytTr DNA-binding domain"/>
    <property type="match status" value="1"/>
</dbReference>
<keyword evidence="5" id="KW-1185">Reference proteome</keyword>
<evidence type="ECO:0000313" key="4">
    <source>
        <dbReference type="EMBL" id="SNR39519.1"/>
    </source>
</evidence>
<dbReference type="PROSITE" id="PS50110">
    <property type="entry name" value="RESPONSE_REGULATORY"/>
    <property type="match status" value="1"/>
</dbReference>
<organism evidence="4 5">
    <name type="scientific">Maribacter sedimenticola</name>
    <dbReference type="NCBI Taxonomy" id="228956"/>
    <lineage>
        <taxon>Bacteria</taxon>
        <taxon>Pseudomonadati</taxon>
        <taxon>Bacteroidota</taxon>
        <taxon>Flavobacteriia</taxon>
        <taxon>Flavobacteriales</taxon>
        <taxon>Flavobacteriaceae</taxon>
        <taxon>Maribacter</taxon>
    </lineage>
</organism>
<feature type="modified residue" description="4-aspartylphosphate" evidence="1">
    <location>
        <position position="55"/>
    </location>
</feature>
<feature type="domain" description="Response regulatory" evidence="2">
    <location>
        <begin position="4"/>
        <end position="115"/>
    </location>
</feature>
<dbReference type="Pfam" id="PF04397">
    <property type="entry name" value="LytTR"/>
    <property type="match status" value="1"/>
</dbReference>
<evidence type="ECO:0000256" key="1">
    <source>
        <dbReference type="PROSITE-ProRule" id="PRU00169"/>
    </source>
</evidence>
<dbReference type="InterPro" id="IPR007492">
    <property type="entry name" value="LytTR_DNA-bd_dom"/>
</dbReference>
<proteinExistence type="predicted"/>